<dbReference type="EMBL" id="JBHTOH010000037">
    <property type="protein sequence ID" value="MFD1411220.1"/>
    <property type="molecule type" value="Genomic_DNA"/>
</dbReference>
<evidence type="ECO:0000256" key="2">
    <source>
        <dbReference type="HAMAP-Rule" id="MF_01103"/>
    </source>
</evidence>
<accession>A0ABW4BNY4</accession>
<dbReference type="InterPro" id="IPR009242">
    <property type="entry name" value="DUF896"/>
</dbReference>
<name>A0ABW4BNY4_9LACO</name>
<dbReference type="PANTHER" id="PTHR37300">
    <property type="entry name" value="UPF0291 PROTEIN CBO2609/CLC_2481"/>
    <property type="match status" value="1"/>
</dbReference>
<proteinExistence type="inferred from homology"/>
<comment type="caution">
    <text evidence="3">The sequence shown here is derived from an EMBL/GenBank/DDBJ whole genome shotgun (WGS) entry which is preliminary data.</text>
</comment>
<dbReference type="PANTHER" id="PTHR37300:SF1">
    <property type="entry name" value="UPF0291 PROTEIN YNZC"/>
    <property type="match status" value="1"/>
</dbReference>
<protein>
    <recommendedName>
        <fullName evidence="2">UPF0291 protein ACFQ4R_06350</fullName>
    </recommendedName>
</protein>
<evidence type="ECO:0000256" key="1">
    <source>
        <dbReference type="ARBA" id="ARBA00022490"/>
    </source>
</evidence>
<reference evidence="4" key="1">
    <citation type="journal article" date="2019" name="Int. J. Syst. Evol. Microbiol.">
        <title>The Global Catalogue of Microorganisms (GCM) 10K type strain sequencing project: providing services to taxonomists for standard genome sequencing and annotation.</title>
        <authorList>
            <consortium name="The Broad Institute Genomics Platform"/>
            <consortium name="The Broad Institute Genome Sequencing Center for Infectious Disease"/>
            <person name="Wu L."/>
            <person name="Ma J."/>
        </authorList>
    </citation>
    <scope>NUCLEOTIDE SEQUENCE [LARGE SCALE GENOMIC DNA]</scope>
    <source>
        <strain evidence="4">CCM 8937</strain>
    </source>
</reference>
<evidence type="ECO:0000313" key="3">
    <source>
        <dbReference type="EMBL" id="MFD1411220.1"/>
    </source>
</evidence>
<dbReference type="HAMAP" id="MF_01103">
    <property type="entry name" value="UPF0291"/>
    <property type="match status" value="1"/>
</dbReference>
<dbReference type="Pfam" id="PF05979">
    <property type="entry name" value="DUF896"/>
    <property type="match status" value="1"/>
</dbReference>
<dbReference type="Proteomes" id="UP001597191">
    <property type="component" value="Unassembled WGS sequence"/>
</dbReference>
<keyword evidence="1 2" id="KW-0963">Cytoplasm</keyword>
<dbReference type="RefSeq" id="WP_125648724.1">
    <property type="nucleotide sequence ID" value="NZ_JBHTOH010000037.1"/>
</dbReference>
<comment type="subcellular location">
    <subcellularLocation>
        <location evidence="2">Cytoplasm</location>
    </subcellularLocation>
</comment>
<sequence length="81" mass="9545">MSEIDPKLIRRINELAAKAKTSELSPAEEQERQELRQAYLQAFRDGFRTQIEDLRIYNQAGQEVTPEKVKKVQRDKNLRDD</sequence>
<dbReference type="Gene3D" id="1.10.287.540">
    <property type="entry name" value="Helix hairpin bin"/>
    <property type="match status" value="1"/>
</dbReference>
<organism evidence="3 4">
    <name type="scientific">Lapidilactobacillus gannanensis</name>
    <dbReference type="NCBI Taxonomy" id="2486002"/>
    <lineage>
        <taxon>Bacteria</taxon>
        <taxon>Bacillati</taxon>
        <taxon>Bacillota</taxon>
        <taxon>Bacilli</taxon>
        <taxon>Lactobacillales</taxon>
        <taxon>Lactobacillaceae</taxon>
        <taxon>Lapidilactobacillus</taxon>
    </lineage>
</organism>
<evidence type="ECO:0000313" key="4">
    <source>
        <dbReference type="Proteomes" id="UP001597191"/>
    </source>
</evidence>
<dbReference type="SUPFAM" id="SSF158221">
    <property type="entry name" value="YnzC-like"/>
    <property type="match status" value="1"/>
</dbReference>
<gene>
    <name evidence="3" type="ORF">ACFQ4R_06350</name>
</gene>
<keyword evidence="4" id="KW-1185">Reference proteome</keyword>
<comment type="similarity">
    <text evidence="2">Belongs to the UPF0291 family.</text>
</comment>